<sequence length="53" mass="5845">MTLMLVYFVIALGLAIGAGRMSTIVMDAMRVDFTTEMDDSHELNSETQKSTAM</sequence>
<dbReference type="Proteomes" id="UP000075680">
    <property type="component" value="Unassembled WGS sequence"/>
</dbReference>
<organism evidence="1 2">
    <name type="scientific">Acinetobacter venetianus</name>
    <dbReference type="NCBI Taxonomy" id="52133"/>
    <lineage>
        <taxon>Bacteria</taxon>
        <taxon>Pseudomonadati</taxon>
        <taxon>Pseudomonadota</taxon>
        <taxon>Gammaproteobacteria</taxon>
        <taxon>Moraxellales</taxon>
        <taxon>Moraxellaceae</taxon>
        <taxon>Acinetobacter</taxon>
    </lineage>
</organism>
<evidence type="ECO:0000313" key="2">
    <source>
        <dbReference type="Proteomes" id="UP000075680"/>
    </source>
</evidence>
<name>A0A150HLY8_9GAMM</name>
<dbReference type="RefSeq" id="WP_004881106.1">
    <property type="nucleotide sequence ID" value="NZ_BCLZ01000035.1"/>
</dbReference>
<proteinExistence type="predicted"/>
<dbReference type="AlphaFoldDB" id="A0A150HLY8"/>
<comment type="caution">
    <text evidence="1">The sequence shown here is derived from an EMBL/GenBank/DDBJ whole genome shotgun (WGS) entry which is preliminary data.</text>
</comment>
<reference evidence="1 2" key="1">
    <citation type="journal article" date="2016" name="Sci. Rep.">
        <title>Genomic and phenotypic characterization of the species Acinetobacter venetianus.</title>
        <authorList>
            <person name="Fondi M."/>
            <person name="Maida I."/>
            <person name="Perrin E."/>
            <person name="Orlandini V."/>
            <person name="La Torre L."/>
            <person name="Bosi E."/>
            <person name="Negroni A."/>
            <person name="Zanaroli G."/>
            <person name="Fava F."/>
            <person name="Decorosi F."/>
            <person name="Giovannetti L."/>
            <person name="Viti C."/>
            <person name="Vaneechoutte M."/>
            <person name="Dijkshoorn L."/>
            <person name="Fani R."/>
        </authorList>
    </citation>
    <scope>NUCLEOTIDE SEQUENCE [LARGE SCALE GENOMIC DNA]</scope>
    <source>
        <strain evidence="1 2">LUH5627</strain>
    </source>
</reference>
<gene>
    <name evidence="1" type="ORF">AVENLUH5627_02537</name>
</gene>
<dbReference type="PATRIC" id="fig|52133.18.peg.2605"/>
<evidence type="ECO:0000313" key="1">
    <source>
        <dbReference type="EMBL" id="KXZ66603.1"/>
    </source>
</evidence>
<accession>A0A150HLY8</accession>
<dbReference type="GeneID" id="58196205"/>
<dbReference type="EMBL" id="JRUE01000204">
    <property type="protein sequence ID" value="KXZ66603.1"/>
    <property type="molecule type" value="Genomic_DNA"/>
</dbReference>
<protein>
    <submittedName>
        <fullName evidence="1">Uncharacterized protein</fullName>
    </submittedName>
</protein>